<evidence type="ECO:0000256" key="5">
    <source>
        <dbReference type="ARBA" id="ARBA00038359"/>
    </source>
</evidence>
<feature type="transmembrane region" description="Helical" evidence="6">
    <location>
        <begin position="130"/>
        <end position="150"/>
    </location>
</feature>
<feature type="transmembrane region" description="Helical" evidence="6">
    <location>
        <begin position="255"/>
        <end position="277"/>
    </location>
</feature>
<evidence type="ECO:0000259" key="7">
    <source>
        <dbReference type="Pfam" id="PF20684"/>
    </source>
</evidence>
<reference evidence="8" key="1">
    <citation type="submission" date="2023-08" db="EMBL/GenBank/DDBJ databases">
        <title>Black Yeasts Isolated from many extreme environments.</title>
        <authorList>
            <person name="Coleine C."/>
            <person name="Stajich J.E."/>
            <person name="Selbmann L."/>
        </authorList>
    </citation>
    <scope>NUCLEOTIDE SEQUENCE</scope>
    <source>
        <strain evidence="8">CCFEE 5401</strain>
    </source>
</reference>
<feature type="domain" description="Rhodopsin" evidence="7">
    <location>
        <begin position="35"/>
        <end position="277"/>
    </location>
</feature>
<dbReference type="PANTHER" id="PTHR33048:SF146">
    <property type="entry name" value="INTEGRAL MEMBRANE PROTEIN"/>
    <property type="match status" value="1"/>
</dbReference>
<dbReference type="Proteomes" id="UP001310890">
    <property type="component" value="Unassembled WGS sequence"/>
</dbReference>
<dbReference type="PANTHER" id="PTHR33048">
    <property type="entry name" value="PTH11-LIKE INTEGRAL MEMBRANE PROTEIN (AFU_ORTHOLOGUE AFUA_5G11245)"/>
    <property type="match status" value="1"/>
</dbReference>
<evidence type="ECO:0000313" key="9">
    <source>
        <dbReference type="Proteomes" id="UP001310890"/>
    </source>
</evidence>
<feature type="transmembrane region" description="Helical" evidence="6">
    <location>
        <begin position="214"/>
        <end position="235"/>
    </location>
</feature>
<keyword evidence="2 6" id="KW-0812">Transmembrane</keyword>
<comment type="similarity">
    <text evidence="5">Belongs to the SAT4 family.</text>
</comment>
<dbReference type="InterPro" id="IPR052337">
    <property type="entry name" value="SAT4-like"/>
</dbReference>
<evidence type="ECO:0000313" key="8">
    <source>
        <dbReference type="EMBL" id="KAK5118852.1"/>
    </source>
</evidence>
<accession>A0AAN7YKZ8</accession>
<organism evidence="8 9">
    <name type="scientific">Meristemomyces frigidus</name>
    <dbReference type="NCBI Taxonomy" id="1508187"/>
    <lineage>
        <taxon>Eukaryota</taxon>
        <taxon>Fungi</taxon>
        <taxon>Dikarya</taxon>
        <taxon>Ascomycota</taxon>
        <taxon>Pezizomycotina</taxon>
        <taxon>Dothideomycetes</taxon>
        <taxon>Dothideomycetidae</taxon>
        <taxon>Mycosphaerellales</taxon>
        <taxon>Teratosphaeriaceae</taxon>
        <taxon>Meristemomyces</taxon>
    </lineage>
</organism>
<protein>
    <recommendedName>
        <fullName evidence="7">Rhodopsin domain-containing protein</fullName>
    </recommendedName>
</protein>
<evidence type="ECO:0000256" key="1">
    <source>
        <dbReference type="ARBA" id="ARBA00004141"/>
    </source>
</evidence>
<evidence type="ECO:0000256" key="4">
    <source>
        <dbReference type="ARBA" id="ARBA00023136"/>
    </source>
</evidence>
<evidence type="ECO:0000256" key="6">
    <source>
        <dbReference type="SAM" id="Phobius"/>
    </source>
</evidence>
<dbReference type="InterPro" id="IPR049326">
    <property type="entry name" value="Rhodopsin_dom_fungi"/>
</dbReference>
<dbReference type="GO" id="GO:0016020">
    <property type="term" value="C:membrane"/>
    <property type="evidence" value="ECO:0007669"/>
    <property type="project" value="UniProtKB-SubCell"/>
</dbReference>
<dbReference type="EMBL" id="JAVRRL010000001">
    <property type="protein sequence ID" value="KAK5118852.1"/>
    <property type="molecule type" value="Genomic_DNA"/>
</dbReference>
<keyword evidence="4 6" id="KW-0472">Membrane</keyword>
<feature type="transmembrane region" description="Helical" evidence="6">
    <location>
        <begin position="20"/>
        <end position="39"/>
    </location>
</feature>
<proteinExistence type="inferred from homology"/>
<gene>
    <name evidence="8" type="ORF">LTR62_000061</name>
</gene>
<dbReference type="Pfam" id="PF20684">
    <property type="entry name" value="Fung_rhodopsin"/>
    <property type="match status" value="1"/>
</dbReference>
<sequence length="383" mass="41797">MSSKAAPHDAYGGLGPLEMGITWTLAVLATMAVAARVYVSTALLERPGWDLYWAMLAWATALCGQGMQTAAALYGIGNHIEFLTKSDIVQALKWDWLGRMIGVWASFFGKNVVIALILRIQGRTHSKKTVFLHFILLSNLLLTIALVTVLCLRCKPTSMWWNKAQAGSCDRIPSRITEVLGIFQSSWTTASDFALAIYPVFIFWNLSMSWQRKAGICAIMGAGLIAGIVNIFKMVQVQLAYSDKDVTHSLASLLIYTQVEPWLIIICGSLPPIRALVMSVKNKTRASQPGVSSAPKVMSGGSGMKAVEVLEMQGSSEQCSSAGRMRSRSGLLNQKSESQEDILPQYAGEYHGVYAGIATPSLPPGNGIMIRREYEIGFEPRAL</sequence>
<feature type="transmembrane region" description="Helical" evidence="6">
    <location>
        <begin position="187"/>
        <end position="207"/>
    </location>
</feature>
<name>A0AAN7YKZ8_9PEZI</name>
<dbReference type="AlphaFoldDB" id="A0AAN7YKZ8"/>
<feature type="transmembrane region" description="Helical" evidence="6">
    <location>
        <begin position="96"/>
        <end position="118"/>
    </location>
</feature>
<feature type="transmembrane region" description="Helical" evidence="6">
    <location>
        <begin position="51"/>
        <end position="76"/>
    </location>
</feature>
<keyword evidence="3 6" id="KW-1133">Transmembrane helix</keyword>
<comment type="subcellular location">
    <subcellularLocation>
        <location evidence="1">Membrane</location>
        <topology evidence="1">Multi-pass membrane protein</topology>
    </subcellularLocation>
</comment>
<comment type="caution">
    <text evidence="8">The sequence shown here is derived from an EMBL/GenBank/DDBJ whole genome shotgun (WGS) entry which is preliminary data.</text>
</comment>
<evidence type="ECO:0000256" key="2">
    <source>
        <dbReference type="ARBA" id="ARBA00022692"/>
    </source>
</evidence>
<evidence type="ECO:0000256" key="3">
    <source>
        <dbReference type="ARBA" id="ARBA00022989"/>
    </source>
</evidence>